<dbReference type="InterPro" id="IPR027417">
    <property type="entry name" value="P-loop_NTPase"/>
</dbReference>
<evidence type="ECO:0000313" key="9">
    <source>
        <dbReference type="Proteomes" id="UP000538031"/>
    </source>
</evidence>
<dbReference type="GO" id="GO:0004674">
    <property type="term" value="F:protein serine/threonine kinase activity"/>
    <property type="evidence" value="ECO:0007669"/>
    <property type="project" value="UniProtKB-EC"/>
</dbReference>
<evidence type="ECO:0000256" key="4">
    <source>
        <dbReference type="ARBA" id="ARBA00022737"/>
    </source>
</evidence>
<dbReference type="AlphaFoldDB" id="A0A7J4MTD4"/>
<comment type="caution">
    <text evidence="8">The sequence shown here is derived from an EMBL/GenBank/DDBJ whole genome shotgun (WGS) entry which is preliminary data.</text>
</comment>
<dbReference type="GO" id="GO:0016787">
    <property type="term" value="F:hydrolase activity"/>
    <property type="evidence" value="ECO:0007669"/>
    <property type="project" value="UniProtKB-KW"/>
</dbReference>
<gene>
    <name evidence="8" type="ORF">HA285_00065</name>
</gene>
<dbReference type="Proteomes" id="UP000538031">
    <property type="component" value="Unassembled WGS sequence"/>
</dbReference>
<organism evidence="8 9">
    <name type="scientific">Methanothermobacter thermautotrophicus</name>
    <name type="common">Methanobacterium thermoformicicum</name>
    <dbReference type="NCBI Taxonomy" id="145262"/>
    <lineage>
        <taxon>Archaea</taxon>
        <taxon>Methanobacteriati</taxon>
        <taxon>Methanobacteriota</taxon>
        <taxon>Methanomada group</taxon>
        <taxon>Methanobacteria</taxon>
        <taxon>Methanobacteriales</taxon>
        <taxon>Methanobacteriaceae</taxon>
        <taxon>Methanothermobacter</taxon>
    </lineage>
</organism>
<dbReference type="Gene3D" id="3.40.50.300">
    <property type="entry name" value="P-loop containing nucleotide triphosphate hydrolases"/>
    <property type="match status" value="2"/>
</dbReference>
<dbReference type="EMBL" id="DUHT01000001">
    <property type="protein sequence ID" value="HIH63998.1"/>
    <property type="molecule type" value="Genomic_DNA"/>
</dbReference>
<dbReference type="NCBIfam" id="NF006799">
    <property type="entry name" value="PRK09302.1"/>
    <property type="match status" value="1"/>
</dbReference>
<evidence type="ECO:0000256" key="3">
    <source>
        <dbReference type="ARBA" id="ARBA00022679"/>
    </source>
</evidence>
<keyword evidence="6" id="KW-0378">Hydrolase</keyword>
<accession>A0A7J4MTD4</accession>
<dbReference type="InterPro" id="IPR014774">
    <property type="entry name" value="KaiC-like_dom"/>
</dbReference>
<dbReference type="InterPro" id="IPR003593">
    <property type="entry name" value="AAA+_ATPase"/>
</dbReference>
<dbReference type="PIRSF" id="PIRSF039117">
    <property type="entry name" value="KaiC"/>
    <property type="match status" value="1"/>
</dbReference>
<dbReference type="PANTHER" id="PTHR42926">
    <property type="match status" value="1"/>
</dbReference>
<protein>
    <recommendedName>
        <fullName evidence="1">non-specific serine/threonine protein kinase</fullName>
        <ecNumber evidence="1">2.7.11.1</ecNumber>
    </recommendedName>
</protein>
<proteinExistence type="predicted"/>
<dbReference type="InterPro" id="IPR051347">
    <property type="entry name" value="Circadian_clock_KaiC-rel"/>
</dbReference>
<name>A0A7J4MTD4_METTF</name>
<evidence type="ECO:0000313" key="8">
    <source>
        <dbReference type="EMBL" id="HIH63998.1"/>
    </source>
</evidence>
<dbReference type="Pfam" id="PF06745">
    <property type="entry name" value="ATPase"/>
    <property type="match status" value="2"/>
</dbReference>
<dbReference type="PROSITE" id="PS51146">
    <property type="entry name" value="KAIC"/>
    <property type="match status" value="2"/>
</dbReference>
<dbReference type="PANTHER" id="PTHR42926:SF1">
    <property type="entry name" value="CIRCADIAN CLOCK OSCILLATOR PROTEIN KAIC 1"/>
    <property type="match status" value="1"/>
</dbReference>
<keyword evidence="3" id="KW-0808">Transferase</keyword>
<reference evidence="9" key="1">
    <citation type="journal article" date="2020" name="bioRxiv">
        <title>A rank-normalized archaeal taxonomy based on genome phylogeny resolves widespread incomplete and uneven classifications.</title>
        <authorList>
            <person name="Rinke C."/>
            <person name="Chuvochina M."/>
            <person name="Mussig A.J."/>
            <person name="Chaumeil P.-A."/>
            <person name="Waite D.W."/>
            <person name="Whitman W.B."/>
            <person name="Parks D.H."/>
            <person name="Hugenholtz P."/>
        </authorList>
    </citation>
    <scope>NUCLEOTIDE SEQUENCE [LARGE SCALE GENOMIC DNA]</scope>
</reference>
<dbReference type="GO" id="GO:0005524">
    <property type="term" value="F:ATP binding"/>
    <property type="evidence" value="ECO:0007669"/>
    <property type="project" value="InterPro"/>
</dbReference>
<keyword evidence="4" id="KW-0677">Repeat</keyword>
<evidence type="ECO:0000256" key="6">
    <source>
        <dbReference type="ARBA" id="ARBA00022801"/>
    </source>
</evidence>
<evidence type="ECO:0000256" key="1">
    <source>
        <dbReference type="ARBA" id="ARBA00012513"/>
    </source>
</evidence>
<dbReference type="SMART" id="SM00382">
    <property type="entry name" value="AAA"/>
    <property type="match status" value="2"/>
</dbReference>
<dbReference type="EC" id="2.7.11.1" evidence="1"/>
<feature type="domain" description="KaiC" evidence="7">
    <location>
        <begin position="244"/>
        <end position="469"/>
    </location>
</feature>
<dbReference type="PRINTS" id="PR01874">
    <property type="entry name" value="DNAREPAIRADA"/>
</dbReference>
<keyword evidence="5" id="KW-0418">Kinase</keyword>
<feature type="domain" description="KaiC" evidence="7">
    <location>
        <begin position="7"/>
        <end position="243"/>
    </location>
</feature>
<dbReference type="InterPro" id="IPR010624">
    <property type="entry name" value="KaiC_dom"/>
</dbReference>
<dbReference type="InterPro" id="IPR030665">
    <property type="entry name" value="KaiC"/>
</dbReference>
<sequence length="469" mass="51549">MRFRSIEKSPTGIKGLDMVTGGGLPEGRNTLIYGGPGTGKTFIAVEFLLNGASYYGEQGVLVSFDEPADNIVENFQSDDRILEKLIKDGKIFIEDVSGASDPSIGSYSLDALKIRIEDAVKTTGASRVVLDKVDSLFDGVSDRGPLHMELRHLISWLNGMGVTSVFTAGDSGGKPTHRLEDYISDCVIHLTHTFDGEVGTRHMRIVKYRGSSHGLNRYPFLINERGISIFPITSLKLDYSVSRELVSTGIPDLDDMLGGGVYRGSSVLISCTTGAGKTTLLSKFAYEACRRGERCLYFANEEPADQVIRNMESVGIHLKDHIDDKLMIHADRPTSLGLESHLTEMQDLVMDFKPDTVLVDPVTGLAAAGGPSNRASNAKNLFIRFTDFLKSRSVTSLFTYLIRSPVTATQTELEISSLIDTWIVLEHVRSNGDYKRLLRILKSRGMNHSSSVAELRFTERGILLKGGSW</sequence>
<evidence type="ECO:0000259" key="7">
    <source>
        <dbReference type="PROSITE" id="PS51146"/>
    </source>
</evidence>
<evidence type="ECO:0000256" key="5">
    <source>
        <dbReference type="ARBA" id="ARBA00022777"/>
    </source>
</evidence>
<dbReference type="SUPFAM" id="SSF52540">
    <property type="entry name" value="P-loop containing nucleoside triphosphate hydrolases"/>
    <property type="match status" value="2"/>
</dbReference>
<evidence type="ECO:0000256" key="2">
    <source>
        <dbReference type="ARBA" id="ARBA00022553"/>
    </source>
</evidence>
<keyword evidence="2" id="KW-0597">Phosphoprotein</keyword>